<comment type="caution">
    <text evidence="4">The sequence shown here is derived from an EMBL/GenBank/DDBJ whole genome shotgun (WGS) entry which is preliminary data.</text>
</comment>
<reference evidence="4" key="1">
    <citation type="journal article" date="2014" name="Int. J. Syst. Evol. Microbiol.">
        <title>Complete genome sequence of Corynebacterium casei LMG S-19264T (=DSM 44701T), isolated from a smear-ripened cheese.</title>
        <authorList>
            <consortium name="US DOE Joint Genome Institute (JGI-PGF)"/>
            <person name="Walter F."/>
            <person name="Albersmeier A."/>
            <person name="Kalinowski J."/>
            <person name="Ruckert C."/>
        </authorList>
    </citation>
    <scope>NUCLEOTIDE SEQUENCE</scope>
    <source>
        <strain evidence="4">CGMCC 1.12195</strain>
    </source>
</reference>
<evidence type="ECO:0000313" key="4">
    <source>
        <dbReference type="EMBL" id="GGG79202.1"/>
    </source>
</evidence>
<gene>
    <name evidence="4" type="ORF">GCM10007415_09170</name>
</gene>
<dbReference type="EMBL" id="BMER01000001">
    <property type="protein sequence ID" value="GGG79202.1"/>
    <property type="molecule type" value="Genomic_DNA"/>
</dbReference>
<keyword evidence="2" id="KW-0732">Signal</keyword>
<dbReference type="Pfam" id="PF13458">
    <property type="entry name" value="Peripla_BP_6"/>
    <property type="match status" value="1"/>
</dbReference>
<organism evidence="4 5">
    <name type="scientific">Parapedobacter pyrenivorans</name>
    <dbReference type="NCBI Taxonomy" id="1305674"/>
    <lineage>
        <taxon>Bacteria</taxon>
        <taxon>Pseudomonadati</taxon>
        <taxon>Bacteroidota</taxon>
        <taxon>Sphingobacteriia</taxon>
        <taxon>Sphingobacteriales</taxon>
        <taxon>Sphingobacteriaceae</taxon>
        <taxon>Parapedobacter</taxon>
    </lineage>
</organism>
<sequence>MKIDQPNMNTNHIAIGVLLPASTILPMGKDFERGLKRTLAEKLTASNCTVEFIPEFIGQGSKSAVEEAINKLIGYHQVDLITGVLSNQVGMEVAEKFEKHRIPFLINNIGEHVPHPNRFNPYVFINSTHTWQQVWSLGHWAVGTFGKRGMFVAGIYDAGYSFSNMLKLGMEAADSQSVLAFSIAQLGQPGKTTDPRDVFKHIATFEPDFIFSAFCGGEASAFLAEYIRLGYHKNTPLLALPFLLQPFDAQQQALEIYTAVTSTLDMTDVEPVVQKLNTDRPFDELGSATGSILAEALSKKDDKGLKEAINGTISHSIRGALQIDSSWPGKANYVYLVKNTHHGEENSIEMAVQEPLKTVEITDNELMKNMEGPSSGWGNPYLGV</sequence>
<evidence type="ECO:0000256" key="1">
    <source>
        <dbReference type="ARBA" id="ARBA00010062"/>
    </source>
</evidence>
<feature type="domain" description="Leucine-binding protein" evidence="3">
    <location>
        <begin position="13"/>
        <end position="259"/>
    </location>
</feature>
<proteinExistence type="inferred from homology"/>
<reference evidence="4" key="2">
    <citation type="submission" date="2020-09" db="EMBL/GenBank/DDBJ databases">
        <authorList>
            <person name="Sun Q."/>
            <person name="Zhou Y."/>
        </authorList>
    </citation>
    <scope>NUCLEOTIDE SEQUENCE</scope>
    <source>
        <strain evidence="4">CGMCC 1.12195</strain>
    </source>
</reference>
<evidence type="ECO:0000313" key="5">
    <source>
        <dbReference type="Proteomes" id="UP000660862"/>
    </source>
</evidence>
<protein>
    <recommendedName>
        <fullName evidence="3">Leucine-binding protein domain-containing protein</fullName>
    </recommendedName>
</protein>
<dbReference type="InterPro" id="IPR028081">
    <property type="entry name" value="Leu-bd"/>
</dbReference>
<dbReference type="Gene3D" id="3.40.50.2300">
    <property type="match status" value="2"/>
</dbReference>
<evidence type="ECO:0000256" key="2">
    <source>
        <dbReference type="ARBA" id="ARBA00022729"/>
    </source>
</evidence>
<dbReference type="AlphaFoldDB" id="A0A917HHC7"/>
<accession>A0A917HHC7</accession>
<keyword evidence="5" id="KW-1185">Reference proteome</keyword>
<name>A0A917HHC7_9SPHI</name>
<dbReference type="Proteomes" id="UP000660862">
    <property type="component" value="Unassembled WGS sequence"/>
</dbReference>
<evidence type="ECO:0000259" key="3">
    <source>
        <dbReference type="Pfam" id="PF13458"/>
    </source>
</evidence>
<dbReference type="InterPro" id="IPR028082">
    <property type="entry name" value="Peripla_BP_I"/>
</dbReference>
<comment type="similarity">
    <text evidence="1">Belongs to the leucine-binding protein family.</text>
</comment>
<dbReference type="SUPFAM" id="SSF53822">
    <property type="entry name" value="Periplasmic binding protein-like I"/>
    <property type="match status" value="1"/>
</dbReference>